<gene>
    <name evidence="3" type="ORF">C922_05730</name>
</gene>
<feature type="transmembrane region" description="Helical" evidence="2">
    <location>
        <begin position="448"/>
        <end position="470"/>
    </location>
</feature>
<sequence>MSKGTYYVWFPSPREILTGTEDCEINPGGKYCYHIPSHTKPYNRINHGVYEWPRTLGIEYRDYSLQKQGFIQGGLRMQETERNVSWEDVIDGILNHSIGSSKNKKNNKTDDTYVGKIESRFWKSFVQNAGKGPCDRAADCQKLLPFIGCVVYWLWGQEERLIKREAKAAKVCEEVKKRMIGGSDGVEIIGDHQWSRIQRGSNSCQGKDQYKKCAVEAISLVLTVANSLKQLCPGCPQTGLDSILGDKIKYGSFPCFRYKTIEGGYEICEGIGSCDNSGDEEGRNCYCDPARQVRISRQTTDDSQSDPIKGPQSPEAPKAKQDETGESRGGGHEAPANPDKPRLPIVNHSTTGNLPATLGEGTQNTKGEKGQEEGEVMNISQNSTPDDSSTEQTDQRGNREPTITRKGELGHAYTPLPGPEQGEKHNQVNPNVPQEVEQISNDRQGGSITGGVIGGVVGLIMFLMSGYGLYRVYRKPTLSRKQIPPQRQDYKIAYMRQ</sequence>
<feature type="compositionally biased region" description="Polar residues" evidence="1">
    <location>
        <begin position="378"/>
        <end position="392"/>
    </location>
</feature>
<feature type="compositionally biased region" description="Basic and acidic residues" evidence="1">
    <location>
        <begin position="317"/>
        <end position="331"/>
    </location>
</feature>
<evidence type="ECO:0000313" key="3">
    <source>
        <dbReference type="EMBL" id="EUD63886.1"/>
    </source>
</evidence>
<proteinExistence type="predicted"/>
<dbReference type="GeneID" id="20041004"/>
<feature type="compositionally biased region" description="Polar residues" evidence="1">
    <location>
        <begin position="347"/>
        <end position="365"/>
    </location>
</feature>
<evidence type="ECO:0000313" key="4">
    <source>
        <dbReference type="Proteomes" id="UP000030640"/>
    </source>
</evidence>
<reference evidence="3 4" key="1">
    <citation type="submission" date="2013-02" db="EMBL/GenBank/DDBJ databases">
        <title>The Genome Sequence of Plasmodium inui San Antonio 1.</title>
        <authorList>
            <consortium name="The Broad Institute Genome Sequencing Platform"/>
            <consortium name="The Broad Institute Genome Sequencing Center for Infectious Disease"/>
            <person name="Neafsey D."/>
            <person name="Cheeseman I."/>
            <person name="Volkman S."/>
            <person name="Adams J."/>
            <person name="Walker B."/>
            <person name="Young S.K."/>
            <person name="Zeng Q."/>
            <person name="Gargeya S."/>
            <person name="Fitzgerald M."/>
            <person name="Haas B."/>
            <person name="Abouelleil A."/>
            <person name="Alvarado L."/>
            <person name="Arachchi H.M."/>
            <person name="Berlin A.M."/>
            <person name="Chapman S.B."/>
            <person name="Dewar J."/>
            <person name="Goldberg J."/>
            <person name="Griggs A."/>
            <person name="Gujja S."/>
            <person name="Hansen M."/>
            <person name="Howarth C."/>
            <person name="Imamovic A."/>
            <person name="Larimer J."/>
            <person name="McCowan C."/>
            <person name="Murphy C."/>
            <person name="Neiman D."/>
            <person name="Pearson M."/>
            <person name="Priest M."/>
            <person name="Roberts A."/>
            <person name="Saif S."/>
            <person name="Shea T."/>
            <person name="Sisk P."/>
            <person name="Sykes S."/>
            <person name="Wortman J."/>
            <person name="Nusbaum C."/>
            <person name="Birren B."/>
        </authorList>
    </citation>
    <scope>NUCLEOTIDE SEQUENCE [LARGE SCALE GENOMIC DNA]</scope>
    <source>
        <strain evidence="3 4">San Antonio 1</strain>
    </source>
</reference>
<dbReference type="VEuPathDB" id="PlasmoDB:C922_05730"/>
<organism evidence="3 4">
    <name type="scientific">Plasmodium inui San Antonio 1</name>
    <dbReference type="NCBI Taxonomy" id="1237626"/>
    <lineage>
        <taxon>Eukaryota</taxon>
        <taxon>Sar</taxon>
        <taxon>Alveolata</taxon>
        <taxon>Apicomplexa</taxon>
        <taxon>Aconoidasida</taxon>
        <taxon>Haemosporida</taxon>
        <taxon>Plasmodiidae</taxon>
        <taxon>Plasmodium</taxon>
        <taxon>Plasmodium (Plasmodium)</taxon>
    </lineage>
</organism>
<dbReference type="EMBL" id="KI965613">
    <property type="protein sequence ID" value="EUD63886.1"/>
    <property type="molecule type" value="Genomic_DNA"/>
</dbReference>
<feature type="region of interest" description="Disordered" evidence="1">
    <location>
        <begin position="296"/>
        <end position="428"/>
    </location>
</feature>
<dbReference type="AlphaFoldDB" id="W7AF30"/>
<keyword evidence="2" id="KW-1133">Transmembrane helix</keyword>
<evidence type="ECO:0000256" key="1">
    <source>
        <dbReference type="SAM" id="MobiDB-lite"/>
    </source>
</evidence>
<evidence type="ECO:0000256" key="2">
    <source>
        <dbReference type="SAM" id="Phobius"/>
    </source>
</evidence>
<dbReference type="RefSeq" id="XP_008819523.1">
    <property type="nucleotide sequence ID" value="XM_008821301.1"/>
</dbReference>
<keyword evidence="4" id="KW-1185">Reference proteome</keyword>
<dbReference type="Proteomes" id="UP000030640">
    <property type="component" value="Unassembled WGS sequence"/>
</dbReference>
<feature type="compositionally biased region" description="Polar residues" evidence="1">
    <location>
        <begin position="296"/>
        <end position="306"/>
    </location>
</feature>
<feature type="compositionally biased region" description="Basic and acidic residues" evidence="1">
    <location>
        <begin position="393"/>
        <end position="409"/>
    </location>
</feature>
<accession>W7AF30</accession>
<keyword evidence="2" id="KW-0472">Membrane</keyword>
<keyword evidence="2" id="KW-0812">Transmembrane</keyword>
<name>W7AF30_9APIC</name>
<protein>
    <submittedName>
        <fullName evidence="3">Uncharacterized protein</fullName>
    </submittedName>
</protein>